<dbReference type="RefSeq" id="WP_341408588.1">
    <property type="nucleotide sequence ID" value="NZ_JBBUTH010000001.1"/>
</dbReference>
<proteinExistence type="predicted"/>
<organism evidence="2 3">
    <name type="scientific">Pseudaquabacterium inlustre</name>
    <dbReference type="NCBI Taxonomy" id="2984192"/>
    <lineage>
        <taxon>Bacteria</taxon>
        <taxon>Pseudomonadati</taxon>
        <taxon>Pseudomonadota</taxon>
        <taxon>Betaproteobacteria</taxon>
        <taxon>Burkholderiales</taxon>
        <taxon>Sphaerotilaceae</taxon>
        <taxon>Pseudaquabacterium</taxon>
    </lineage>
</organism>
<reference evidence="2 3" key="1">
    <citation type="submission" date="2024-04" db="EMBL/GenBank/DDBJ databases">
        <title>Novel species of the genus Ideonella isolated from streams.</title>
        <authorList>
            <person name="Lu H."/>
        </authorList>
    </citation>
    <scope>NUCLEOTIDE SEQUENCE [LARGE SCALE GENOMIC DNA]</scope>
    <source>
        <strain evidence="2 3">DXS22W</strain>
    </source>
</reference>
<name>A0ABU9CF39_9BURK</name>
<dbReference type="Gene3D" id="3.40.50.2000">
    <property type="entry name" value="Glycogen Phosphorylase B"/>
    <property type="match status" value="1"/>
</dbReference>
<dbReference type="Pfam" id="PF00534">
    <property type="entry name" value="Glycos_transf_1"/>
    <property type="match status" value="1"/>
</dbReference>
<gene>
    <name evidence="2" type="ORF">AACH10_01540</name>
</gene>
<comment type="caution">
    <text evidence="2">The sequence shown here is derived from an EMBL/GenBank/DDBJ whole genome shotgun (WGS) entry which is preliminary data.</text>
</comment>
<dbReference type="EMBL" id="JBBUTH010000001">
    <property type="protein sequence ID" value="MEK8048915.1"/>
    <property type="molecule type" value="Genomic_DNA"/>
</dbReference>
<evidence type="ECO:0000259" key="1">
    <source>
        <dbReference type="Pfam" id="PF00534"/>
    </source>
</evidence>
<accession>A0ABU9CF39</accession>
<dbReference type="EC" id="2.4.-.-" evidence="2"/>
<dbReference type="PANTHER" id="PTHR46656:SF3">
    <property type="entry name" value="PUTATIVE-RELATED"/>
    <property type="match status" value="1"/>
</dbReference>
<dbReference type="InterPro" id="IPR001296">
    <property type="entry name" value="Glyco_trans_1"/>
</dbReference>
<protein>
    <submittedName>
        <fullName evidence="2">Glycosyltransferase family 4 protein</fullName>
        <ecNumber evidence="2">2.4.-.-</ecNumber>
    </submittedName>
</protein>
<keyword evidence="2" id="KW-0328">Glycosyltransferase</keyword>
<evidence type="ECO:0000313" key="3">
    <source>
        <dbReference type="Proteomes" id="UP001365405"/>
    </source>
</evidence>
<feature type="domain" description="Glycosyl transferase family 1" evidence="1">
    <location>
        <begin position="170"/>
        <end position="305"/>
    </location>
</feature>
<dbReference type="SUPFAM" id="SSF53756">
    <property type="entry name" value="UDP-Glycosyltransferase/glycogen phosphorylase"/>
    <property type="match status" value="1"/>
</dbReference>
<keyword evidence="2" id="KW-0808">Transferase</keyword>
<dbReference type="PANTHER" id="PTHR46656">
    <property type="entry name" value="PUTATIVE-RELATED"/>
    <property type="match status" value="1"/>
</dbReference>
<dbReference type="GO" id="GO:0016757">
    <property type="term" value="F:glycosyltransferase activity"/>
    <property type="evidence" value="ECO:0007669"/>
    <property type="project" value="UniProtKB-KW"/>
</dbReference>
<keyword evidence="3" id="KW-1185">Reference proteome</keyword>
<dbReference type="Proteomes" id="UP001365405">
    <property type="component" value="Unassembled WGS sequence"/>
</dbReference>
<sequence length="385" mass="41962">MKTICVEGWRGISHSIALVNQFQLLVMLEQPGLRLYHRDVPFFMKRWNAKEMPAGFSPAEQARIDAIPAPPEDEAIDTLLRISSPFASVLPANQKTVTFMVTECGITPECFDAVPPDLGAYTRDGNRIVTPSRWSRDRLLEHGFDPAGVAVVPHGYKADTFQPLNALDRRAGRAALGVADDETLFLNVGVATWNKGLDLLVQAYARVRQKNPKVRLLLKDHKAMYGLGADRVLAQVAREHPGLMTADVLAGVSLISGSLDQGQLRALYGVADAYVSPYRAEGFNLPVLEAMACGTPVIVTDGGATDDFCPEALALKLPSREGTAADEPNMFGRFLVPDVDALVECMQAVAAGRVPRDTPERLAARARLATDYTWARVTQDLLAQL</sequence>
<evidence type="ECO:0000313" key="2">
    <source>
        <dbReference type="EMBL" id="MEK8048915.1"/>
    </source>
</evidence>
<dbReference type="CDD" id="cd03801">
    <property type="entry name" value="GT4_PimA-like"/>
    <property type="match status" value="1"/>
</dbReference>